<organism evidence="1 2">
    <name type="scientific">Rhynchophorus ferrugineus</name>
    <name type="common">Red palm weevil</name>
    <name type="synonym">Curculio ferrugineus</name>
    <dbReference type="NCBI Taxonomy" id="354439"/>
    <lineage>
        <taxon>Eukaryota</taxon>
        <taxon>Metazoa</taxon>
        <taxon>Ecdysozoa</taxon>
        <taxon>Arthropoda</taxon>
        <taxon>Hexapoda</taxon>
        <taxon>Insecta</taxon>
        <taxon>Pterygota</taxon>
        <taxon>Neoptera</taxon>
        <taxon>Endopterygota</taxon>
        <taxon>Coleoptera</taxon>
        <taxon>Polyphaga</taxon>
        <taxon>Cucujiformia</taxon>
        <taxon>Curculionidae</taxon>
        <taxon>Dryophthorinae</taxon>
        <taxon>Rhynchophorus</taxon>
    </lineage>
</organism>
<dbReference type="Proteomes" id="UP000625711">
    <property type="component" value="Unassembled WGS sequence"/>
</dbReference>
<protein>
    <submittedName>
        <fullName evidence="1">Uncharacterized protein</fullName>
    </submittedName>
</protein>
<accession>A0A834HW04</accession>
<dbReference type="EMBL" id="JAACXV010014445">
    <property type="protein sequence ID" value="KAF7267246.1"/>
    <property type="molecule type" value="Genomic_DNA"/>
</dbReference>
<proteinExistence type="predicted"/>
<gene>
    <name evidence="1" type="ORF">GWI33_019507</name>
</gene>
<keyword evidence="2" id="KW-1185">Reference proteome</keyword>
<sequence>MITSHSTVEKYCGSGMDTAEESPLDVLSRAATMVQENQQASLAARQRCSIGSRILPINNNKVDGDGPSEREGLRN</sequence>
<dbReference type="AlphaFoldDB" id="A0A834HW04"/>
<comment type="caution">
    <text evidence="1">The sequence shown here is derived from an EMBL/GenBank/DDBJ whole genome shotgun (WGS) entry which is preliminary data.</text>
</comment>
<reference evidence="1" key="1">
    <citation type="submission" date="2020-08" db="EMBL/GenBank/DDBJ databases">
        <title>Genome sequencing and assembly of the red palm weevil Rhynchophorus ferrugineus.</title>
        <authorList>
            <person name="Dias G.B."/>
            <person name="Bergman C.M."/>
            <person name="Manee M."/>
        </authorList>
    </citation>
    <scope>NUCLEOTIDE SEQUENCE</scope>
    <source>
        <strain evidence="1">AA-2017</strain>
        <tissue evidence="1">Whole larva</tissue>
    </source>
</reference>
<dbReference type="OrthoDB" id="6629386at2759"/>
<name>A0A834HW04_RHYFE</name>
<evidence type="ECO:0000313" key="2">
    <source>
        <dbReference type="Proteomes" id="UP000625711"/>
    </source>
</evidence>
<evidence type="ECO:0000313" key="1">
    <source>
        <dbReference type="EMBL" id="KAF7267246.1"/>
    </source>
</evidence>